<dbReference type="InterPro" id="IPR000300">
    <property type="entry name" value="IPPc"/>
</dbReference>
<keyword evidence="4" id="KW-0472">Membrane</keyword>
<accession>A0A9E7GTI2</accession>
<keyword evidence="7" id="KW-1185">Reference proteome</keyword>
<evidence type="ECO:0000256" key="1">
    <source>
        <dbReference type="ARBA" id="ARBA00010768"/>
    </source>
</evidence>
<dbReference type="Gene3D" id="3.60.10.10">
    <property type="entry name" value="Endonuclease/exonuclease/phosphatase"/>
    <property type="match status" value="3"/>
</dbReference>
<feature type="domain" description="Inositol polyphosphate-related phosphatase" evidence="5">
    <location>
        <begin position="181"/>
        <end position="255"/>
    </location>
</feature>
<evidence type="ECO:0000259" key="5">
    <source>
        <dbReference type="Pfam" id="PF22669"/>
    </source>
</evidence>
<feature type="compositionally biased region" description="Acidic residues" evidence="3">
    <location>
        <begin position="279"/>
        <end position="292"/>
    </location>
</feature>
<keyword evidence="4" id="KW-0812">Transmembrane</keyword>
<organism evidence="6 7">
    <name type="scientific">Musa troglodytarum</name>
    <name type="common">fe'i banana</name>
    <dbReference type="NCBI Taxonomy" id="320322"/>
    <lineage>
        <taxon>Eukaryota</taxon>
        <taxon>Viridiplantae</taxon>
        <taxon>Streptophyta</taxon>
        <taxon>Embryophyta</taxon>
        <taxon>Tracheophyta</taxon>
        <taxon>Spermatophyta</taxon>
        <taxon>Magnoliopsida</taxon>
        <taxon>Liliopsida</taxon>
        <taxon>Zingiberales</taxon>
        <taxon>Musaceae</taxon>
        <taxon>Musa</taxon>
    </lineage>
</organism>
<evidence type="ECO:0000256" key="4">
    <source>
        <dbReference type="SAM" id="Phobius"/>
    </source>
</evidence>
<reference evidence="6" key="1">
    <citation type="submission" date="2022-05" db="EMBL/GenBank/DDBJ databases">
        <title>The Musa troglodytarum L. genome provides insights into the mechanism of non-climacteric behaviour and enrichment of carotenoids.</title>
        <authorList>
            <person name="Wang J."/>
        </authorList>
    </citation>
    <scope>NUCLEOTIDE SEQUENCE</scope>
    <source>
        <tissue evidence="6">Leaf</tissue>
    </source>
</reference>
<feature type="compositionally biased region" description="Basic and acidic residues" evidence="3">
    <location>
        <begin position="308"/>
        <end position="323"/>
    </location>
</feature>
<feature type="region of interest" description="Disordered" evidence="3">
    <location>
        <begin position="253"/>
        <end position="339"/>
    </location>
</feature>
<dbReference type="GO" id="GO:0004445">
    <property type="term" value="F:inositol-polyphosphate 5-phosphatase activity"/>
    <property type="evidence" value="ECO:0007669"/>
    <property type="project" value="InterPro"/>
</dbReference>
<feature type="transmembrane region" description="Helical" evidence="4">
    <location>
        <begin position="629"/>
        <end position="655"/>
    </location>
</feature>
<evidence type="ECO:0000313" key="7">
    <source>
        <dbReference type="Proteomes" id="UP001055439"/>
    </source>
</evidence>
<protein>
    <submittedName>
        <fullName evidence="6">Type I inositol-1,4,5-trisphosphate 5-phosphatase</fullName>
    </submittedName>
</protein>
<dbReference type="PANTHER" id="PTHR45666:SF5">
    <property type="entry name" value="TYPE IV INOSITOL POLYPHOSPHATE 5-PHOSPHATASE 3"/>
    <property type="match status" value="1"/>
</dbReference>
<evidence type="ECO:0000256" key="2">
    <source>
        <dbReference type="ARBA" id="ARBA00022801"/>
    </source>
</evidence>
<feature type="transmembrane region" description="Helical" evidence="4">
    <location>
        <begin position="444"/>
        <end position="462"/>
    </location>
</feature>
<keyword evidence="2" id="KW-0378">Hydrolase</keyword>
<dbReference type="PANTHER" id="PTHR45666">
    <property type="entry name" value="TYPE IV INOSITOL POLYPHOSPHATE 5-PHOSPHATASE 9"/>
    <property type="match status" value="1"/>
</dbReference>
<dbReference type="InterPro" id="IPR036691">
    <property type="entry name" value="Endo/exonu/phosph_ase_sf"/>
</dbReference>
<evidence type="ECO:0000313" key="6">
    <source>
        <dbReference type="EMBL" id="URE21431.1"/>
    </source>
</evidence>
<dbReference type="GO" id="GO:0034485">
    <property type="term" value="F:phosphatidylinositol-3,4,5-trisphosphate 5-phosphatase activity"/>
    <property type="evidence" value="ECO:0007669"/>
    <property type="project" value="TreeGrafter"/>
</dbReference>
<comment type="similarity">
    <text evidence="1">Belongs to the inositol polyphosphate 5-phosphatase family.</text>
</comment>
<dbReference type="GO" id="GO:0046856">
    <property type="term" value="P:phosphatidylinositol dephosphorylation"/>
    <property type="evidence" value="ECO:0007669"/>
    <property type="project" value="InterPro"/>
</dbReference>
<gene>
    <name evidence="6" type="ORF">MUK42_11712</name>
</gene>
<evidence type="ECO:0000256" key="3">
    <source>
        <dbReference type="SAM" id="MobiDB-lite"/>
    </source>
</evidence>
<sequence length="660" mass="74308">MKQAPKKPGEVFWPKTVLKKWLNLRANDSEFSADEGSNDSGLEEDDRECGGCEANEWRRGRRFQAEANGTSCGSFSASSPLHERRVHSFWSGKSWSTATRRPTDATEQKSFACYSERTKSLVASLVPRCLGGAAKAATFCTIFYPRNLSGAHQRSSGNLERIRYKLKRRNSETLRAQVCIGTWNVGGQFPPENLDVSEWVDMEEPADIYALGIQEIVPLNAGNIFGAEDSRPVTKWEDLIRDALNRIRPIKTKYKCYGDPPSPSRFETSADDTTTMDELVSESDSDDDDEEQLFSRIGSNVENPTSADDSKSSLDSNSDHAESDPPQELDQTKSSTTKRLQRLNHFTLSDYDVNSATTTTTTQHKKLLKTLSTAERIGLIWPEQSVDLLPKHALNKSCSFRSNRSFRTHNPFEPVHGELKESSEIGLVPDLDLNVVRCRKKRLAFVRIISKLMVGIYLSIWVRRSLTKRIRNLKVSTVGVGVMGYIGNKVKKVGRNSEGMQMCKKSIAEPSLARLLVWDCPKQSMTTRDLNYRIDSSFDRTHELIASKNWSMLAERDQAVSHWITEPIVLVFAVYTVTSLLKRELKKGRAFDGWSEGAIDFPPTYKHGFNSTNYVGHDRRGGRRNPACFYLFSVMVAWVRVVTSTVASSGATAFFRSERV</sequence>
<proteinExistence type="inferred from homology"/>
<keyword evidence="4" id="KW-1133">Transmembrane helix</keyword>
<name>A0A9E7GTI2_9LILI</name>
<dbReference type="GO" id="GO:0004439">
    <property type="term" value="F:phosphatidylinositol-4,5-bisphosphate 5-phosphatase activity"/>
    <property type="evidence" value="ECO:0007669"/>
    <property type="project" value="TreeGrafter"/>
</dbReference>
<dbReference type="OrthoDB" id="62798at2759"/>
<dbReference type="SUPFAM" id="SSF56219">
    <property type="entry name" value="DNase I-like"/>
    <property type="match status" value="1"/>
</dbReference>
<dbReference type="Pfam" id="PF22669">
    <property type="entry name" value="Exo_endo_phos2"/>
    <property type="match status" value="1"/>
</dbReference>
<dbReference type="Proteomes" id="UP001055439">
    <property type="component" value="Chromosome 7"/>
</dbReference>
<dbReference type="AlphaFoldDB" id="A0A9E7GTI2"/>
<dbReference type="InterPro" id="IPR045849">
    <property type="entry name" value="IP5P_plant"/>
</dbReference>
<dbReference type="EMBL" id="CP097509">
    <property type="protein sequence ID" value="URE21431.1"/>
    <property type="molecule type" value="Genomic_DNA"/>
</dbReference>